<reference evidence="2 3" key="1">
    <citation type="submission" date="2023-04" db="EMBL/GenBank/DDBJ databases">
        <title>The genome sequence of Polyangium sorediatum DSM14670.</title>
        <authorList>
            <person name="Zhang X."/>
        </authorList>
    </citation>
    <scope>NUCLEOTIDE SEQUENCE [LARGE SCALE GENOMIC DNA]</scope>
    <source>
        <strain evidence="2 3">DSM 14670</strain>
    </source>
</reference>
<accession>A0ABT6P9I0</accession>
<evidence type="ECO:0000259" key="1">
    <source>
        <dbReference type="Pfam" id="PF09937"/>
    </source>
</evidence>
<dbReference type="RefSeq" id="WP_136973184.1">
    <property type="nucleotide sequence ID" value="NZ_JARZHI010000116.1"/>
</dbReference>
<feature type="domain" description="DUF2169" evidence="1">
    <location>
        <begin position="24"/>
        <end position="317"/>
    </location>
</feature>
<sequence>MDLERITSNRTPMVVRSLLMDDRHGREVLAVIAKLTYAAPRGVATIAVTQAPIRLEDEPTSSHPWASPKYPNDAVDHKPGTDILLVGTAYPPRGKPVTEFDVSLRVEAPHRSIHKVIRVYGPSVWCRGVRGVVPGPAATATPTPLVYEQAFGGRDETQPGGIVLDRRNPSGTGFAVDRTCLVGTPAPKLEDPRVPLSSRLPAPAGFGPLGASWTPRVERAGTFDSVWARERAPLRPVDFDPRYASVAPPDLWSEEPLEGTEAIEVLNATPDGVWRFRLPRYAPRFQSVIRGVERDLPTHLDTLLIDADAGHVELTWRATTPMPRKSEHVEAVRIFGAHPIPEPILADLLRRSLERDVPEAS</sequence>
<dbReference type="Proteomes" id="UP001160301">
    <property type="component" value="Unassembled WGS sequence"/>
</dbReference>
<protein>
    <submittedName>
        <fullName evidence="2">DUF2169 domain-containing protein</fullName>
    </submittedName>
</protein>
<dbReference type="Pfam" id="PF09937">
    <property type="entry name" value="DUF2169"/>
    <property type="match status" value="1"/>
</dbReference>
<keyword evidence="3" id="KW-1185">Reference proteome</keyword>
<evidence type="ECO:0000313" key="3">
    <source>
        <dbReference type="Proteomes" id="UP001160301"/>
    </source>
</evidence>
<proteinExistence type="predicted"/>
<dbReference type="EMBL" id="JARZHI010000116">
    <property type="protein sequence ID" value="MDI1437277.1"/>
    <property type="molecule type" value="Genomic_DNA"/>
</dbReference>
<evidence type="ECO:0000313" key="2">
    <source>
        <dbReference type="EMBL" id="MDI1437277.1"/>
    </source>
</evidence>
<name>A0ABT6P9I0_9BACT</name>
<gene>
    <name evidence="2" type="ORF">QHF89_47660</name>
</gene>
<comment type="caution">
    <text evidence="2">The sequence shown here is derived from an EMBL/GenBank/DDBJ whole genome shotgun (WGS) entry which is preliminary data.</text>
</comment>
<dbReference type="InterPro" id="IPR018683">
    <property type="entry name" value="DUF2169"/>
</dbReference>
<organism evidence="2 3">
    <name type="scientific">Polyangium sorediatum</name>
    <dbReference type="NCBI Taxonomy" id="889274"/>
    <lineage>
        <taxon>Bacteria</taxon>
        <taxon>Pseudomonadati</taxon>
        <taxon>Myxococcota</taxon>
        <taxon>Polyangia</taxon>
        <taxon>Polyangiales</taxon>
        <taxon>Polyangiaceae</taxon>
        <taxon>Polyangium</taxon>
    </lineage>
</organism>